<dbReference type="PROSITE" id="PS51257">
    <property type="entry name" value="PROKAR_LIPOPROTEIN"/>
    <property type="match status" value="1"/>
</dbReference>
<dbReference type="RefSeq" id="WP_379977693.1">
    <property type="nucleotide sequence ID" value="NZ_JBHSFV010000002.1"/>
</dbReference>
<protein>
    <submittedName>
        <fullName evidence="3">Uncharacterized protein</fullName>
    </submittedName>
</protein>
<sequence>MNNVKKFLQMRLFYFLSFLLVFIACQKDDDGSPLLFEAHQHEQIQTTTTTVSLDEIPKVAEYLSTLGDQRGHFTIEKSIYSNYRLNEPDLVIGTLQTREIIEVTDQYDQKNHTFLLSSIGSANTTVKSTFNLIVQESLSGLFSYIVEYRPDENWIPNYRDLQDFSTYSGEIIHYSITGRYIAKLNLIDGVAINGETRSPCSDDGDPNGDTGNNGGNDGNPGPGDSGPGDGDGGGNEDNPPPDPDVSADLKWLCVWRQFLHNEPSECNNPSLGGSWVIVITYGDKSVEDTVRCPNDLPELPEVCYDNNGDPCPNQCDPNGNGCAEAPIDPNPVVAVNYDLALIYSLNQFLEPNLTTEQIDWIFENEENVAFAVELNNFLEALDGSEYEDYYEDYLISAIDDIKEDGVLDVEFSYPKPHCSSFEYASGMNGALKGSAVVGIHNFFMSLKADSDGIKFHYIDLDLPVMYFNVPGVILNGVAATESAIALDQAIDATENWFSINFEANGFVVTEQWINNINFEMSLLLGGSVSRIPSFPIPNPAPYVIDLFTTGNCM</sequence>
<gene>
    <name evidence="3" type="ORF">ACFO3O_06190</name>
</gene>
<keyword evidence="2" id="KW-0732">Signal</keyword>
<name>A0ABV9HTM4_9FLAO</name>
<feature type="chain" id="PRO_5047500320" evidence="2">
    <location>
        <begin position="27"/>
        <end position="553"/>
    </location>
</feature>
<keyword evidence="4" id="KW-1185">Reference proteome</keyword>
<dbReference type="Proteomes" id="UP001596043">
    <property type="component" value="Unassembled WGS sequence"/>
</dbReference>
<evidence type="ECO:0000256" key="2">
    <source>
        <dbReference type="SAM" id="SignalP"/>
    </source>
</evidence>
<feature type="compositionally biased region" description="Gly residues" evidence="1">
    <location>
        <begin position="211"/>
        <end position="235"/>
    </location>
</feature>
<feature type="signal peptide" evidence="2">
    <location>
        <begin position="1"/>
        <end position="26"/>
    </location>
</feature>
<dbReference type="EMBL" id="JBHSFV010000002">
    <property type="protein sequence ID" value="MFC4633487.1"/>
    <property type="molecule type" value="Genomic_DNA"/>
</dbReference>
<feature type="region of interest" description="Disordered" evidence="1">
    <location>
        <begin position="197"/>
        <end position="246"/>
    </location>
</feature>
<evidence type="ECO:0000313" key="4">
    <source>
        <dbReference type="Proteomes" id="UP001596043"/>
    </source>
</evidence>
<proteinExistence type="predicted"/>
<evidence type="ECO:0000313" key="3">
    <source>
        <dbReference type="EMBL" id="MFC4633487.1"/>
    </source>
</evidence>
<comment type="caution">
    <text evidence="3">The sequence shown here is derived from an EMBL/GenBank/DDBJ whole genome shotgun (WGS) entry which is preliminary data.</text>
</comment>
<accession>A0ABV9HTM4</accession>
<organism evidence="3 4">
    <name type="scientific">Dokdonia ponticola</name>
    <dbReference type="NCBI Taxonomy" id="2041041"/>
    <lineage>
        <taxon>Bacteria</taxon>
        <taxon>Pseudomonadati</taxon>
        <taxon>Bacteroidota</taxon>
        <taxon>Flavobacteriia</taxon>
        <taxon>Flavobacteriales</taxon>
        <taxon>Flavobacteriaceae</taxon>
        <taxon>Dokdonia</taxon>
    </lineage>
</organism>
<evidence type="ECO:0000256" key="1">
    <source>
        <dbReference type="SAM" id="MobiDB-lite"/>
    </source>
</evidence>
<reference evidence="4" key="1">
    <citation type="journal article" date="2019" name="Int. J. Syst. Evol. Microbiol.">
        <title>The Global Catalogue of Microorganisms (GCM) 10K type strain sequencing project: providing services to taxonomists for standard genome sequencing and annotation.</title>
        <authorList>
            <consortium name="The Broad Institute Genomics Platform"/>
            <consortium name="The Broad Institute Genome Sequencing Center for Infectious Disease"/>
            <person name="Wu L."/>
            <person name="Ma J."/>
        </authorList>
    </citation>
    <scope>NUCLEOTIDE SEQUENCE [LARGE SCALE GENOMIC DNA]</scope>
    <source>
        <strain evidence="4">YJ-61-S</strain>
    </source>
</reference>